<accession>A0A5T0KMS2</accession>
<dbReference type="AlphaFoldDB" id="A0A5T0KMS2"/>
<comment type="caution">
    <text evidence="2">The sequence shown here is derived from an EMBL/GenBank/DDBJ whole genome shotgun (WGS) entry which is preliminary data.</text>
</comment>
<dbReference type="EMBL" id="AACBRT010000017">
    <property type="protein sequence ID" value="EAK0055947.1"/>
    <property type="molecule type" value="Genomic_DNA"/>
</dbReference>
<proteinExistence type="predicted"/>
<keyword evidence="1" id="KW-1133">Transmembrane helix</keyword>
<feature type="transmembrane region" description="Helical" evidence="1">
    <location>
        <begin position="467"/>
        <end position="488"/>
    </location>
</feature>
<keyword evidence="1" id="KW-0812">Transmembrane</keyword>
<evidence type="ECO:0000256" key="1">
    <source>
        <dbReference type="SAM" id="Phobius"/>
    </source>
</evidence>
<feature type="transmembrane region" description="Helical" evidence="1">
    <location>
        <begin position="494"/>
        <end position="512"/>
    </location>
</feature>
<protein>
    <submittedName>
        <fullName evidence="2">Uncharacterized protein</fullName>
    </submittedName>
</protein>
<feature type="transmembrane region" description="Helical" evidence="1">
    <location>
        <begin position="519"/>
        <end position="537"/>
    </location>
</feature>
<dbReference type="Pfam" id="PF13576">
    <property type="entry name" value="Pentapeptide_3"/>
    <property type="match status" value="1"/>
</dbReference>
<gene>
    <name evidence="2" type="ORF">BWN18_08685</name>
</gene>
<evidence type="ECO:0000313" key="2">
    <source>
        <dbReference type="EMBL" id="EAK0055947.1"/>
    </source>
</evidence>
<feature type="transmembrane region" description="Helical" evidence="1">
    <location>
        <begin position="375"/>
        <end position="393"/>
    </location>
</feature>
<organism evidence="2">
    <name type="scientific">Campylobacter coli</name>
    <dbReference type="NCBI Taxonomy" id="195"/>
    <lineage>
        <taxon>Bacteria</taxon>
        <taxon>Pseudomonadati</taxon>
        <taxon>Campylobacterota</taxon>
        <taxon>Epsilonproteobacteria</taxon>
        <taxon>Campylobacterales</taxon>
        <taxon>Campylobacteraceae</taxon>
        <taxon>Campylobacter</taxon>
    </lineage>
</organism>
<name>A0A5T0KMS2_CAMCO</name>
<sequence length="593" mass="70131">MEELTKEQRQIIEEEIKKEIKKADTFLKPESINKIIQDIIGDIKGKINNKFKCPKNLEEILSSIPQKVYVSLGKEEIKQILKLDFCCFVDNVFYIDSAPKIEPYEHNQNKTAIEEQRIIQCSYDDLLYLFKTYPLIFNHCIFDYKIDKKTPIEQIKKLSFLNCNFKKEVYLNFQECLDSFQMDNCVFEDRVTIKGKFNDNVYFNNSIFKNYADFHECEFEKTANFYGVRFNKTPNFSQAIFRGNLNAVNANLNFTFDDLQERIKQEYEDFNKNIENKKSLDKFANDFRDSFRTFKNALIKDNNLLDASNFHKYELYCKEIELKQNWDKRGENVKNTTDLEKNVSRIRDFMDFLLLGFYRKLCDHHTDFLKVFNNLILLIALYALFVFGFTWLHDDKLEDTRAILTLFGFFDKFRLYFDIISTIFVVFGCGFFVCKLDSYEKKNNVSKKQNINFIYIIGDFLNLIKSLLFASFIPCVFYVLFLLFGFFLNLGKDFGYSLLINTLFVSLYICLVYTKSLFFGRYVVLIFSYIVFIIMLIKQPNVIHPLIGKIANESDKFFNYPSLIVLNILYTILLALVLFSLQKTARKNSIVPS</sequence>
<keyword evidence="1" id="KW-0472">Membrane</keyword>
<feature type="transmembrane region" description="Helical" evidence="1">
    <location>
        <begin position="557"/>
        <end position="579"/>
    </location>
</feature>
<feature type="transmembrane region" description="Helical" evidence="1">
    <location>
        <begin position="413"/>
        <end position="434"/>
    </location>
</feature>
<reference evidence="2" key="1">
    <citation type="submission" date="2018-05" db="EMBL/GenBank/DDBJ databases">
        <authorList>
            <consortium name="NARMS: The National Antimicrobial Resistance Monitoring System"/>
        </authorList>
    </citation>
    <scope>NUCLEOTIDE SEQUENCE</scope>
    <source>
        <strain evidence="2">FSIS1609793</strain>
    </source>
</reference>
<dbReference type="InterPro" id="IPR001646">
    <property type="entry name" value="5peptide_repeat"/>
</dbReference>